<evidence type="ECO:0000256" key="3">
    <source>
        <dbReference type="ARBA" id="ARBA00022643"/>
    </source>
</evidence>
<dbReference type="EMBL" id="JACHGB010000006">
    <property type="protein sequence ID" value="MBB5273244.1"/>
    <property type="molecule type" value="Genomic_DNA"/>
</dbReference>
<keyword evidence="3" id="KW-0288">FMN</keyword>
<proteinExistence type="predicted"/>
<keyword evidence="8" id="KW-1185">Reference proteome</keyword>
<dbReference type="Proteomes" id="UP000532440">
    <property type="component" value="Unassembled WGS sequence"/>
</dbReference>
<organism evidence="7 8">
    <name type="scientific">Quisquiliibacterium transsilvanicum</name>
    <dbReference type="NCBI Taxonomy" id="1549638"/>
    <lineage>
        <taxon>Bacteria</taxon>
        <taxon>Pseudomonadati</taxon>
        <taxon>Pseudomonadota</taxon>
        <taxon>Betaproteobacteria</taxon>
        <taxon>Burkholderiales</taxon>
        <taxon>Burkholderiaceae</taxon>
        <taxon>Quisquiliibacterium</taxon>
    </lineage>
</organism>
<reference evidence="7 8" key="1">
    <citation type="submission" date="2020-08" db="EMBL/GenBank/DDBJ databases">
        <title>Genomic Encyclopedia of Type Strains, Phase IV (KMG-IV): sequencing the most valuable type-strain genomes for metagenomic binning, comparative biology and taxonomic classification.</title>
        <authorList>
            <person name="Goeker M."/>
        </authorList>
    </citation>
    <scope>NUCLEOTIDE SEQUENCE [LARGE SCALE GENOMIC DNA]</scope>
    <source>
        <strain evidence="7 8">DSM 29781</strain>
    </source>
</reference>
<keyword evidence="2" id="KW-0285">Flavoprotein</keyword>
<accession>A0A7W8HJI7</accession>
<gene>
    <name evidence="7" type="ORF">HNQ70_003272</name>
</gene>
<dbReference type="GO" id="GO:0010181">
    <property type="term" value="F:FMN binding"/>
    <property type="evidence" value="ECO:0007669"/>
    <property type="project" value="InterPro"/>
</dbReference>
<dbReference type="InterPro" id="IPR001155">
    <property type="entry name" value="OxRdtase_FMN_N"/>
</dbReference>
<dbReference type="PANTHER" id="PTHR43303:SF4">
    <property type="entry name" value="NADPH DEHYDROGENASE C23G7.10C-RELATED"/>
    <property type="match status" value="1"/>
</dbReference>
<dbReference type="Gene3D" id="3.20.20.70">
    <property type="entry name" value="Aldolase class I"/>
    <property type="match status" value="1"/>
</dbReference>
<dbReference type="CDD" id="cd02932">
    <property type="entry name" value="OYE_YqiM_FMN"/>
    <property type="match status" value="1"/>
</dbReference>
<evidence type="ECO:0000256" key="1">
    <source>
        <dbReference type="ARBA" id="ARBA00001917"/>
    </source>
</evidence>
<evidence type="ECO:0000259" key="6">
    <source>
        <dbReference type="Pfam" id="PF00724"/>
    </source>
</evidence>
<dbReference type="SUPFAM" id="SSF51395">
    <property type="entry name" value="FMN-linked oxidoreductases"/>
    <property type="match status" value="1"/>
</dbReference>
<dbReference type="AlphaFoldDB" id="A0A7W8HJI7"/>
<dbReference type="InterPro" id="IPR044152">
    <property type="entry name" value="YqjM-like"/>
</dbReference>
<comment type="cofactor">
    <cofactor evidence="1">
        <name>FMN</name>
        <dbReference type="ChEBI" id="CHEBI:58210"/>
    </cofactor>
</comment>
<evidence type="ECO:0000256" key="4">
    <source>
        <dbReference type="ARBA" id="ARBA00022857"/>
    </source>
</evidence>
<protein>
    <submittedName>
        <fullName evidence="7">2,4-dienoyl-CoA reductase-like NADH-dependent reductase (Old Yellow Enzyme family)</fullName>
    </submittedName>
</protein>
<evidence type="ECO:0000256" key="2">
    <source>
        <dbReference type="ARBA" id="ARBA00022630"/>
    </source>
</evidence>
<keyword evidence="4" id="KW-0521">NADP</keyword>
<dbReference type="Pfam" id="PF00724">
    <property type="entry name" value="Oxidored_FMN"/>
    <property type="match status" value="1"/>
</dbReference>
<sequence length="387" mass="42099">MTSTLLFSPWRLRDVEFRNRIMAAPMWQYAGRNWRPTDWHLMNLGRMADGGCGLVFQEGTTVERRGCGTVGDLGIWDDEAVPHMRRLVEMMESCGAVPGIQLMHAGRKARQLPPDAGRGALQRSDDIPDWDAWDVIAPSAIPLAGEGAAPPREMTVADIRAVIDAFVAATRRADAAGYQVLDLHAAHGYLLHSFLSPLANQRGDAWGGSLENRMRFVLETVEGIRSAWPAGKPLFVRMSCIDGAPGGWTLEDSFTLVRRMHALGVDLIDCSAGGIAGSPLPAGQRASYGYQVDLAAAVRRETGVPTSAVGLIVHAHHAERILQEGACDLVALARELIHNPNWPIDAAIKLGDDQGYRVMKSRGGFWLERRATTVPELQASTMGDAPL</sequence>
<dbReference type="PANTHER" id="PTHR43303">
    <property type="entry name" value="NADPH DEHYDROGENASE C23G7.10C-RELATED"/>
    <property type="match status" value="1"/>
</dbReference>
<evidence type="ECO:0000256" key="5">
    <source>
        <dbReference type="ARBA" id="ARBA00023002"/>
    </source>
</evidence>
<dbReference type="GO" id="GO:0003959">
    <property type="term" value="F:NADPH dehydrogenase activity"/>
    <property type="evidence" value="ECO:0007669"/>
    <property type="project" value="InterPro"/>
</dbReference>
<dbReference type="GO" id="GO:0050661">
    <property type="term" value="F:NADP binding"/>
    <property type="evidence" value="ECO:0007669"/>
    <property type="project" value="InterPro"/>
</dbReference>
<dbReference type="RefSeq" id="WP_183969630.1">
    <property type="nucleotide sequence ID" value="NZ_BAABEW010000024.1"/>
</dbReference>
<keyword evidence="5" id="KW-0560">Oxidoreductase</keyword>
<comment type="caution">
    <text evidence="7">The sequence shown here is derived from an EMBL/GenBank/DDBJ whole genome shotgun (WGS) entry which is preliminary data.</text>
</comment>
<evidence type="ECO:0000313" key="7">
    <source>
        <dbReference type="EMBL" id="MBB5273244.1"/>
    </source>
</evidence>
<name>A0A7W8HJI7_9BURK</name>
<evidence type="ECO:0000313" key="8">
    <source>
        <dbReference type="Proteomes" id="UP000532440"/>
    </source>
</evidence>
<dbReference type="InterPro" id="IPR013785">
    <property type="entry name" value="Aldolase_TIM"/>
</dbReference>
<feature type="domain" description="NADH:flavin oxidoreductase/NADH oxidase N-terminal" evidence="6">
    <location>
        <begin position="6"/>
        <end position="347"/>
    </location>
</feature>